<dbReference type="Pfam" id="PF02687">
    <property type="entry name" value="FtsX"/>
    <property type="match status" value="1"/>
</dbReference>
<dbReference type="GO" id="GO:0005886">
    <property type="term" value="C:plasma membrane"/>
    <property type="evidence" value="ECO:0007669"/>
    <property type="project" value="UniProtKB-SubCell"/>
</dbReference>
<reference evidence="10 11" key="1">
    <citation type="journal article" date="2016" name="Nat. Commun.">
        <title>Thousands of microbial genomes shed light on interconnected biogeochemical processes in an aquifer system.</title>
        <authorList>
            <person name="Anantharaman K."/>
            <person name="Brown C.T."/>
            <person name="Hug L.A."/>
            <person name="Sharon I."/>
            <person name="Castelle C.J."/>
            <person name="Probst A.J."/>
            <person name="Thomas B.C."/>
            <person name="Singh A."/>
            <person name="Wilkins M.J."/>
            <person name="Karaoz U."/>
            <person name="Brodie E.L."/>
            <person name="Williams K.H."/>
            <person name="Hubbard S.S."/>
            <person name="Banfield J.F."/>
        </authorList>
    </citation>
    <scope>NUCLEOTIDE SEQUENCE [LARGE SCALE GENOMIC DNA]</scope>
</reference>
<feature type="domain" description="MacB-like periplasmic core" evidence="9">
    <location>
        <begin position="21"/>
        <end position="242"/>
    </location>
</feature>
<evidence type="ECO:0000313" key="11">
    <source>
        <dbReference type="Proteomes" id="UP000176997"/>
    </source>
</evidence>
<evidence type="ECO:0000256" key="4">
    <source>
        <dbReference type="ARBA" id="ARBA00022989"/>
    </source>
</evidence>
<dbReference type="InterPro" id="IPR025857">
    <property type="entry name" value="MacB_PCD"/>
</dbReference>
<feature type="domain" description="ABC3 transporter permease C-terminal" evidence="8">
    <location>
        <begin position="288"/>
        <end position="407"/>
    </location>
</feature>
<accession>A0A1G2SB62</accession>
<proteinExistence type="inferred from homology"/>
<keyword evidence="3 7" id="KW-0812">Transmembrane</keyword>
<dbReference type="PANTHER" id="PTHR30572:SF4">
    <property type="entry name" value="ABC TRANSPORTER PERMEASE YTRF"/>
    <property type="match status" value="1"/>
</dbReference>
<organism evidence="10 11">
    <name type="scientific">Candidatus Yonathbacteria bacterium RIFCSPHIGHO2_01_FULL_51_10</name>
    <dbReference type="NCBI Taxonomy" id="1802723"/>
    <lineage>
        <taxon>Bacteria</taxon>
        <taxon>Candidatus Yonathiibacteriota</taxon>
    </lineage>
</organism>
<dbReference type="PANTHER" id="PTHR30572">
    <property type="entry name" value="MEMBRANE COMPONENT OF TRANSPORTER-RELATED"/>
    <property type="match status" value="1"/>
</dbReference>
<keyword evidence="2" id="KW-1003">Cell membrane</keyword>
<evidence type="ECO:0000259" key="8">
    <source>
        <dbReference type="Pfam" id="PF02687"/>
    </source>
</evidence>
<evidence type="ECO:0000256" key="2">
    <source>
        <dbReference type="ARBA" id="ARBA00022475"/>
    </source>
</evidence>
<feature type="transmembrane region" description="Helical" evidence="7">
    <location>
        <begin position="329"/>
        <end position="355"/>
    </location>
</feature>
<feature type="transmembrane region" description="Helical" evidence="7">
    <location>
        <begin position="284"/>
        <end position="309"/>
    </location>
</feature>
<name>A0A1G2SB62_9BACT</name>
<dbReference type="Proteomes" id="UP000176997">
    <property type="component" value="Unassembled WGS sequence"/>
</dbReference>
<dbReference type="GO" id="GO:0022857">
    <property type="term" value="F:transmembrane transporter activity"/>
    <property type="evidence" value="ECO:0007669"/>
    <property type="project" value="TreeGrafter"/>
</dbReference>
<sequence length="414" mass="44475">MRLIYTTKTAWRGIRSNVSRSLLTILGIVIGITAIILIVSIGEGAQRLIVGEIQGLGANTIIIRPGKQPSGPTDVAGTLFADSLKNADVEALQRKENVPDLIAIAPALIITGSATHGRETYRPTIFGWDAEFMGSMMDVLPAEGEYFDEADIRGKASVAVIGSKVAKELFLSEDPIGKTIKIKNHAFRVVAVLPPKGQSAFFNVDEVVIVPYTTAQTYVLGIDYYNEVMVRVTDPDVVDESVYDITATLRERHNITDPTKDDFFVVTQQGVVDQISVILNILTLFLSSVVAISLVVGGIGVMNIMLVSVTERTREIGLRKALGAHNRDILLQFLIEAVLLTGAGGVIGIILGTALSYLAGIGVAQALSVSWEFAFPYMAAIEGVGVSALVGVVFGIYPARKASKKSPIEALRYE</sequence>
<evidence type="ECO:0000256" key="5">
    <source>
        <dbReference type="ARBA" id="ARBA00023136"/>
    </source>
</evidence>
<dbReference type="AlphaFoldDB" id="A0A1G2SB62"/>
<evidence type="ECO:0000256" key="1">
    <source>
        <dbReference type="ARBA" id="ARBA00004651"/>
    </source>
</evidence>
<comment type="subcellular location">
    <subcellularLocation>
        <location evidence="1">Cell membrane</location>
        <topology evidence="1">Multi-pass membrane protein</topology>
    </subcellularLocation>
</comment>
<dbReference type="STRING" id="1802723.A2675_00435"/>
<evidence type="ECO:0000259" key="9">
    <source>
        <dbReference type="Pfam" id="PF12704"/>
    </source>
</evidence>
<dbReference type="InterPro" id="IPR003838">
    <property type="entry name" value="ABC3_permease_C"/>
</dbReference>
<gene>
    <name evidence="10" type="ORF">A2675_00435</name>
</gene>
<keyword evidence="4 7" id="KW-1133">Transmembrane helix</keyword>
<evidence type="ECO:0000256" key="3">
    <source>
        <dbReference type="ARBA" id="ARBA00022692"/>
    </source>
</evidence>
<evidence type="ECO:0008006" key="12">
    <source>
        <dbReference type="Google" id="ProtNLM"/>
    </source>
</evidence>
<protein>
    <recommendedName>
        <fullName evidence="12">Multidrug ABC transporter substrate-binding protein</fullName>
    </recommendedName>
</protein>
<dbReference type="InterPro" id="IPR050250">
    <property type="entry name" value="Macrolide_Exporter_MacB"/>
</dbReference>
<comment type="similarity">
    <text evidence="6">Belongs to the ABC-4 integral membrane protein family.</text>
</comment>
<dbReference type="EMBL" id="MHUS01000002">
    <property type="protein sequence ID" value="OHA82266.1"/>
    <property type="molecule type" value="Genomic_DNA"/>
</dbReference>
<dbReference type="Pfam" id="PF12704">
    <property type="entry name" value="MacB_PCD"/>
    <property type="match status" value="1"/>
</dbReference>
<feature type="transmembrane region" description="Helical" evidence="7">
    <location>
        <begin position="21"/>
        <end position="42"/>
    </location>
</feature>
<evidence type="ECO:0000313" key="10">
    <source>
        <dbReference type="EMBL" id="OHA82266.1"/>
    </source>
</evidence>
<feature type="transmembrane region" description="Helical" evidence="7">
    <location>
        <begin position="375"/>
        <end position="397"/>
    </location>
</feature>
<evidence type="ECO:0000256" key="7">
    <source>
        <dbReference type="SAM" id="Phobius"/>
    </source>
</evidence>
<comment type="caution">
    <text evidence="10">The sequence shown here is derived from an EMBL/GenBank/DDBJ whole genome shotgun (WGS) entry which is preliminary data.</text>
</comment>
<keyword evidence="5 7" id="KW-0472">Membrane</keyword>
<evidence type="ECO:0000256" key="6">
    <source>
        <dbReference type="ARBA" id="ARBA00038076"/>
    </source>
</evidence>